<comment type="caution">
    <text evidence="4">The sequence shown here is derived from an EMBL/GenBank/DDBJ whole genome shotgun (WGS) entry which is preliminary data.</text>
</comment>
<dbReference type="AlphaFoldDB" id="A0A7C9UZ33"/>
<dbReference type="RefSeq" id="WP_163678500.1">
    <property type="nucleotide sequence ID" value="NZ_JAAIYP010000036.1"/>
</dbReference>
<dbReference type="EMBL" id="JAAIYP010000036">
    <property type="protein sequence ID" value="NFV80375.1"/>
    <property type="molecule type" value="Genomic_DNA"/>
</dbReference>
<dbReference type="Pfam" id="PF15978">
    <property type="entry name" value="TnsD"/>
    <property type="match status" value="1"/>
</dbReference>
<name>A0A7C9UZ33_9PROT</name>
<dbReference type="InterPro" id="IPR032750">
    <property type="entry name" value="TnsD_C"/>
</dbReference>
<keyword evidence="5" id="KW-1185">Reference proteome</keyword>
<organism evidence="4 5">
    <name type="scientific">Magnetospirillum aberrantis SpK</name>
    <dbReference type="NCBI Taxonomy" id="908842"/>
    <lineage>
        <taxon>Bacteria</taxon>
        <taxon>Pseudomonadati</taxon>
        <taxon>Pseudomonadota</taxon>
        <taxon>Alphaproteobacteria</taxon>
        <taxon>Rhodospirillales</taxon>
        <taxon>Rhodospirillaceae</taxon>
        <taxon>Magnetospirillum</taxon>
    </lineage>
</organism>
<reference evidence="4 5" key="1">
    <citation type="submission" date="2020-02" db="EMBL/GenBank/DDBJ databases">
        <authorList>
            <person name="Dziuba M."/>
            <person name="Kuznetsov B."/>
            <person name="Mardanov A."/>
            <person name="Ravin N."/>
            <person name="Grouzdev D."/>
        </authorList>
    </citation>
    <scope>NUCLEOTIDE SEQUENCE [LARGE SCALE GENOMIC DNA]</scope>
    <source>
        <strain evidence="4 5">SpK</strain>
    </source>
</reference>
<evidence type="ECO:0000313" key="5">
    <source>
        <dbReference type="Proteomes" id="UP000480684"/>
    </source>
</evidence>
<evidence type="ECO:0000259" key="2">
    <source>
        <dbReference type="Pfam" id="PF06527"/>
    </source>
</evidence>
<feature type="domain" description="TniQ" evidence="2">
    <location>
        <begin position="3"/>
        <end position="160"/>
    </location>
</feature>
<dbReference type="InterPro" id="IPR009492">
    <property type="entry name" value="TniQ"/>
</dbReference>
<sequence>MLPYFPPGYPDELLYSLLARFHRHVGETSPKRTLDVLFGNRSVRAGVLLQGHLQALSERLPPHRELTPGRLLADFTLYPYLTAFQPADVRLAVRDALFLGHAEWVTVRLGLAASRVQGATGLRYCPACRSDMLNLYGELYWRRDHQLPGVAVCPDHGVRLQDSTVCPGTIGQHSFIAADEDNCPKVSSDVQDDVSIPWMVVKRCARLLRSPPAPMSLREWGAHYHNELRQRGFGKGDDRIDQRRLSADFASWSGEPEMGGTENWLAAMARKHRKAFHPLEHVLLGLFLDAHAPVAENAPFGLGPWPCRNPLSEHYGQPVVQLAGTHQEEGKLIGQFSCSCGYVFSLAAVPGSKPRILDLGPLFRQRLRQLVAEGAGLRATARALGVDPGTIRRHAERLGLDAPWAPLKSRPHVPRSPRAACPQPPPPDPVPRRDWPGLDGQLCGALRAESERIKTLSPPIRASATVLQRQFGRRDWLASRLSKLPMTACALAEEAESVEQFRLRRIVWAAEELRRRNLPLKPWRLRRLAGLPEQASSQVEAALEAYEGL</sequence>
<evidence type="ECO:0000256" key="1">
    <source>
        <dbReference type="SAM" id="MobiDB-lite"/>
    </source>
</evidence>
<evidence type="ECO:0000313" key="4">
    <source>
        <dbReference type="EMBL" id="NFV80375.1"/>
    </source>
</evidence>
<feature type="region of interest" description="Disordered" evidence="1">
    <location>
        <begin position="410"/>
        <end position="432"/>
    </location>
</feature>
<feature type="domain" description="Transposon Tn7 transposition protein TnsD C-terminal" evidence="3">
    <location>
        <begin position="203"/>
        <end position="413"/>
    </location>
</feature>
<dbReference type="Proteomes" id="UP000480684">
    <property type="component" value="Unassembled WGS sequence"/>
</dbReference>
<gene>
    <name evidence="4" type="ORF">G4223_09655</name>
</gene>
<evidence type="ECO:0000259" key="3">
    <source>
        <dbReference type="Pfam" id="PF15978"/>
    </source>
</evidence>
<proteinExistence type="predicted"/>
<dbReference type="Pfam" id="PF06527">
    <property type="entry name" value="TniQ"/>
    <property type="match status" value="1"/>
</dbReference>
<accession>A0A7C9UZ33</accession>
<protein>
    <submittedName>
        <fullName evidence="4">Transposase</fullName>
    </submittedName>
</protein>